<dbReference type="GO" id="GO:0016491">
    <property type="term" value="F:oxidoreductase activity"/>
    <property type="evidence" value="ECO:0007669"/>
    <property type="project" value="InterPro"/>
</dbReference>
<proteinExistence type="predicted"/>
<keyword evidence="1" id="KW-1133">Transmembrane helix</keyword>
<dbReference type="Pfam" id="PF01593">
    <property type="entry name" value="Amino_oxidase"/>
    <property type="match status" value="1"/>
</dbReference>
<dbReference type="OrthoDB" id="5977668at2759"/>
<dbReference type="InterPro" id="IPR036188">
    <property type="entry name" value="FAD/NAD-bd_sf"/>
</dbReference>
<reference evidence="3 4" key="1">
    <citation type="submission" date="2019-08" db="EMBL/GenBank/DDBJ databases">
        <title>The genome sequence of a newly discovered highly antifungal drug resistant Aspergillus species, Aspergillus tanneri NIH 1004.</title>
        <authorList>
            <person name="Mounaud S."/>
            <person name="Singh I."/>
            <person name="Joardar V."/>
            <person name="Pakala S."/>
            <person name="Pakala S."/>
            <person name="Venepally P."/>
            <person name="Chung J.K."/>
            <person name="Losada L."/>
            <person name="Nierman W.C."/>
        </authorList>
    </citation>
    <scope>NUCLEOTIDE SEQUENCE [LARGE SCALE GENOMIC DNA]</scope>
    <source>
        <strain evidence="3 4">NIH1004</strain>
    </source>
</reference>
<keyword evidence="1" id="KW-0472">Membrane</keyword>
<dbReference type="Pfam" id="PF13450">
    <property type="entry name" value="NAD_binding_8"/>
    <property type="match status" value="1"/>
</dbReference>
<dbReference type="InterPro" id="IPR002937">
    <property type="entry name" value="Amino_oxidase"/>
</dbReference>
<dbReference type="EMBL" id="QUQM01000003">
    <property type="protein sequence ID" value="KAA8648759.1"/>
    <property type="molecule type" value="Genomic_DNA"/>
</dbReference>
<name>A0A5M9MVY7_9EURO</name>
<evidence type="ECO:0000259" key="2">
    <source>
        <dbReference type="Pfam" id="PF01593"/>
    </source>
</evidence>
<dbReference type="GeneID" id="54327346"/>
<dbReference type="SUPFAM" id="SSF51905">
    <property type="entry name" value="FAD/NAD(P)-binding domain"/>
    <property type="match status" value="1"/>
</dbReference>
<dbReference type="PANTHER" id="PTHR42923">
    <property type="entry name" value="PROTOPORPHYRINOGEN OXIDASE"/>
    <property type="match status" value="1"/>
</dbReference>
<evidence type="ECO:0000313" key="3">
    <source>
        <dbReference type="EMBL" id="KAA8648759.1"/>
    </source>
</evidence>
<protein>
    <recommendedName>
        <fullName evidence="2">Amine oxidase domain-containing protein</fullName>
    </recommendedName>
</protein>
<evidence type="ECO:0000256" key="1">
    <source>
        <dbReference type="SAM" id="Phobius"/>
    </source>
</evidence>
<dbReference type="Gene3D" id="3.50.50.60">
    <property type="entry name" value="FAD/NAD(P)-binding domain"/>
    <property type="match status" value="1"/>
</dbReference>
<dbReference type="Proteomes" id="UP000324241">
    <property type="component" value="Unassembled WGS sequence"/>
</dbReference>
<evidence type="ECO:0000313" key="4">
    <source>
        <dbReference type="Proteomes" id="UP000324241"/>
    </source>
</evidence>
<feature type="domain" description="Amine oxidase" evidence="2">
    <location>
        <begin position="173"/>
        <end position="308"/>
    </location>
</feature>
<dbReference type="InterPro" id="IPR050464">
    <property type="entry name" value="Zeta_carotene_desat/Oxidored"/>
</dbReference>
<sequence length="517" mass="58265">MPFTRAERIAIIGGGCTGVTCFWALQGSEHDVHLFEASSSLNGRIKVLPYEHGENRVDVDTESPSFNAMTSPNLVSLLCCLGITVSAVPFSFSVSDGTNTFEWCGGFLKSILLRPLLLGSLETYRLLLDLVLLKYLNSDSLTFKYWTGGTCKCHKTSSIYEGLSRKGYSNIFRDNYLAPLLSALWRTNAGRFLPSFPFDALVRCLNDHQMLCRTPEWRRIDMGVNNFIEAMTRNFPLERVHLNTNIREIQLSGKGQYSLITSDGQQLYFDHIVFAVDGQEILRLWHPKLLSVEEKEIIEHLKTTKNIAVLHSDVLLTTRISRSAYIYNVATSSHQHRHGDSTALKSCLTYNVNTLQGIPSSLFGPIFITLNPFIPPHPRFVQGIWEFTDPELRSETLHAQARLPSIQNKRGLSYGFRWTGRGFLEDSITAGLEIAVEHLGAKLPFEIDRQYPLDSSEPVSLNSGLKDHLVRVTLTLIRIYVQLLQLGLVLLGAIGTFFPGIRALFMRLNKIRVFKPV</sequence>
<accession>A0A5M9MVY7</accession>
<dbReference type="RefSeq" id="XP_033428120.1">
    <property type="nucleotide sequence ID" value="XM_033569314.1"/>
</dbReference>
<organism evidence="3 4">
    <name type="scientific">Aspergillus tanneri</name>
    <dbReference type="NCBI Taxonomy" id="1220188"/>
    <lineage>
        <taxon>Eukaryota</taxon>
        <taxon>Fungi</taxon>
        <taxon>Dikarya</taxon>
        <taxon>Ascomycota</taxon>
        <taxon>Pezizomycotina</taxon>
        <taxon>Eurotiomycetes</taxon>
        <taxon>Eurotiomycetidae</taxon>
        <taxon>Eurotiales</taxon>
        <taxon>Aspergillaceae</taxon>
        <taxon>Aspergillus</taxon>
        <taxon>Aspergillus subgen. Circumdati</taxon>
    </lineage>
</organism>
<dbReference type="VEuPathDB" id="FungiDB:EYZ11_006119"/>
<comment type="caution">
    <text evidence="3">The sequence shown here is derived from an EMBL/GenBank/DDBJ whole genome shotgun (WGS) entry which is preliminary data.</text>
</comment>
<feature type="transmembrane region" description="Helical" evidence="1">
    <location>
        <begin position="483"/>
        <end position="505"/>
    </location>
</feature>
<dbReference type="PANTHER" id="PTHR42923:SF17">
    <property type="entry name" value="AMINE OXIDASE DOMAIN-CONTAINING PROTEIN"/>
    <property type="match status" value="1"/>
</dbReference>
<dbReference type="AlphaFoldDB" id="A0A5M9MVY7"/>
<dbReference type="VEuPathDB" id="FungiDB:EYZ11_006131"/>
<keyword evidence="1" id="KW-0812">Transmembrane</keyword>
<gene>
    <name evidence="3" type="ORF">ATNIH1004_004644</name>
</gene>